<evidence type="ECO:0000313" key="1">
    <source>
        <dbReference type="EMBL" id="EXB38300.1"/>
    </source>
</evidence>
<dbReference type="AlphaFoldDB" id="W9QRE4"/>
<accession>W9QRE4</accession>
<dbReference type="Proteomes" id="UP000030645">
    <property type="component" value="Unassembled WGS sequence"/>
</dbReference>
<keyword evidence="2" id="KW-1185">Reference proteome</keyword>
<dbReference type="EMBL" id="KE343687">
    <property type="protein sequence ID" value="EXB38300.1"/>
    <property type="molecule type" value="Genomic_DNA"/>
</dbReference>
<gene>
    <name evidence="1" type="ORF">L484_013933</name>
</gene>
<protein>
    <submittedName>
        <fullName evidence="1">Uncharacterized protein</fullName>
    </submittedName>
</protein>
<sequence>MGPIARRRNKKITIVSVDKAIPKYLESSSWFNFLRIDIDNKAREATHQPNSITSIDVSIYRNSNGNNSVVLIVDWFLSPLLRARCRDLNIFINLSVTSTYSLTCRSRESSLSTEIMFDMPTPLGSERTLEV</sequence>
<organism evidence="1 2">
    <name type="scientific">Morus notabilis</name>
    <dbReference type="NCBI Taxonomy" id="981085"/>
    <lineage>
        <taxon>Eukaryota</taxon>
        <taxon>Viridiplantae</taxon>
        <taxon>Streptophyta</taxon>
        <taxon>Embryophyta</taxon>
        <taxon>Tracheophyta</taxon>
        <taxon>Spermatophyta</taxon>
        <taxon>Magnoliopsida</taxon>
        <taxon>eudicotyledons</taxon>
        <taxon>Gunneridae</taxon>
        <taxon>Pentapetalae</taxon>
        <taxon>rosids</taxon>
        <taxon>fabids</taxon>
        <taxon>Rosales</taxon>
        <taxon>Moraceae</taxon>
        <taxon>Moreae</taxon>
        <taxon>Morus</taxon>
    </lineage>
</organism>
<reference evidence="2" key="1">
    <citation type="submission" date="2013-01" db="EMBL/GenBank/DDBJ databases">
        <title>Draft Genome Sequence of a Mulberry Tree, Morus notabilis C.K. Schneid.</title>
        <authorList>
            <person name="He N."/>
            <person name="Zhao S."/>
        </authorList>
    </citation>
    <scope>NUCLEOTIDE SEQUENCE</scope>
</reference>
<proteinExistence type="predicted"/>
<name>W9QRE4_9ROSA</name>
<evidence type="ECO:0000313" key="2">
    <source>
        <dbReference type="Proteomes" id="UP000030645"/>
    </source>
</evidence>